<name>A0A7X2TQB1_9FIRM</name>
<reference evidence="2 3" key="1">
    <citation type="submission" date="2019-08" db="EMBL/GenBank/DDBJ databases">
        <title>In-depth cultivation of the pig gut microbiome towards novel bacterial diversity and tailored functional studies.</title>
        <authorList>
            <person name="Wylensek D."/>
            <person name="Hitch T.C.A."/>
            <person name="Clavel T."/>
        </authorList>
    </citation>
    <scope>NUCLEOTIDE SEQUENCE [LARGE SCALE GENOMIC DNA]</scope>
    <source>
        <strain evidence="2 3">Oil+RF-744-WCA-WT-13</strain>
    </source>
</reference>
<organism evidence="2 3">
    <name type="scientific">Bilifractor porci</name>
    <dbReference type="NCBI Taxonomy" id="2606636"/>
    <lineage>
        <taxon>Bacteria</taxon>
        <taxon>Bacillati</taxon>
        <taxon>Bacillota</taxon>
        <taxon>Clostridia</taxon>
        <taxon>Lachnospirales</taxon>
        <taxon>Lachnospiraceae</taxon>
        <taxon>Bilifractor</taxon>
    </lineage>
</organism>
<dbReference type="GO" id="GO:0008270">
    <property type="term" value="F:zinc ion binding"/>
    <property type="evidence" value="ECO:0007669"/>
    <property type="project" value="TreeGrafter"/>
</dbReference>
<dbReference type="InterPro" id="IPR016195">
    <property type="entry name" value="Pol/histidinol_Pase-like"/>
</dbReference>
<accession>A0A7X2TQB1</accession>
<dbReference type="Pfam" id="PF02811">
    <property type="entry name" value="PHP"/>
    <property type="match status" value="1"/>
</dbReference>
<dbReference type="RefSeq" id="WP_154458535.1">
    <property type="nucleotide sequence ID" value="NZ_VUMV01000007.1"/>
</dbReference>
<proteinExistence type="predicted"/>
<dbReference type="SMART" id="SM00481">
    <property type="entry name" value="POLIIIAc"/>
    <property type="match status" value="1"/>
</dbReference>
<comment type="caution">
    <text evidence="2">The sequence shown here is derived from an EMBL/GenBank/DDBJ whole genome shotgun (WGS) entry which is preliminary data.</text>
</comment>
<dbReference type="AlphaFoldDB" id="A0A7X2TQB1"/>
<dbReference type="GO" id="GO:0005829">
    <property type="term" value="C:cytosol"/>
    <property type="evidence" value="ECO:0007669"/>
    <property type="project" value="TreeGrafter"/>
</dbReference>
<dbReference type="InterPro" id="IPR004013">
    <property type="entry name" value="PHP_dom"/>
</dbReference>
<dbReference type="EMBL" id="VUMV01000007">
    <property type="protein sequence ID" value="MST82631.1"/>
    <property type="molecule type" value="Genomic_DNA"/>
</dbReference>
<dbReference type="PANTHER" id="PTHR36928">
    <property type="entry name" value="PHOSPHATASE YCDX-RELATED"/>
    <property type="match status" value="1"/>
</dbReference>
<evidence type="ECO:0000313" key="3">
    <source>
        <dbReference type="Proteomes" id="UP000466864"/>
    </source>
</evidence>
<dbReference type="InterPro" id="IPR050243">
    <property type="entry name" value="PHP_phosphatase"/>
</dbReference>
<gene>
    <name evidence="2" type="ORF">FYJ60_09910</name>
</gene>
<sequence>MYTCDMHTHTIASGHGSSSTIADMAKAAKKKGLLLLGITDHGPATPAAGTPSYFRSLIRSSRIRCGMRLCYGVETNILDFSGNIDMDDSILEGLDYAIASIHRQNLEPGSRTANTLAYTQAMRHPKVKIIGHPDDTRYPLDYDTLAAAAKEYGVILEVNNSSLSPDGYRGDVHDNYTAMLHACLRYRLPVLLSSDSHGTGQIGDFTFAARMVREVRYPPELVLNDKPELLLEILGVGEPDPKVPRYKGFF</sequence>
<dbReference type="GO" id="GO:0042578">
    <property type="term" value="F:phosphoric ester hydrolase activity"/>
    <property type="evidence" value="ECO:0007669"/>
    <property type="project" value="TreeGrafter"/>
</dbReference>
<dbReference type="SUPFAM" id="SSF89550">
    <property type="entry name" value="PHP domain-like"/>
    <property type="match status" value="1"/>
</dbReference>
<dbReference type="PANTHER" id="PTHR36928:SF1">
    <property type="entry name" value="PHOSPHATASE YCDX-RELATED"/>
    <property type="match status" value="1"/>
</dbReference>
<evidence type="ECO:0000313" key="2">
    <source>
        <dbReference type="EMBL" id="MST82631.1"/>
    </source>
</evidence>
<dbReference type="InterPro" id="IPR003141">
    <property type="entry name" value="Pol/His_phosphatase_N"/>
</dbReference>
<dbReference type="Gene3D" id="3.20.20.140">
    <property type="entry name" value="Metal-dependent hydrolases"/>
    <property type="match status" value="1"/>
</dbReference>
<feature type="domain" description="Polymerase/histidinol phosphatase N-terminal" evidence="1">
    <location>
        <begin position="4"/>
        <end position="79"/>
    </location>
</feature>
<protein>
    <submittedName>
        <fullName evidence="2">PHP domain-containing protein</fullName>
    </submittedName>
</protein>
<keyword evidence="3" id="KW-1185">Reference proteome</keyword>
<dbReference type="Proteomes" id="UP000466864">
    <property type="component" value="Unassembled WGS sequence"/>
</dbReference>
<evidence type="ECO:0000259" key="1">
    <source>
        <dbReference type="SMART" id="SM00481"/>
    </source>
</evidence>